<protein>
    <submittedName>
        <fullName evidence="1">Uncharacterized protein</fullName>
    </submittedName>
</protein>
<organism evidence="1 2">
    <name type="scientific">Metallosphaera cuprina (strain Ar-4)</name>
    <dbReference type="NCBI Taxonomy" id="1006006"/>
    <lineage>
        <taxon>Archaea</taxon>
        <taxon>Thermoproteota</taxon>
        <taxon>Thermoprotei</taxon>
        <taxon>Sulfolobales</taxon>
        <taxon>Sulfolobaceae</taxon>
        <taxon>Metallosphaera</taxon>
    </lineage>
</organism>
<accession>F4FY76</accession>
<dbReference type="KEGG" id="mcn:Mcup_1347"/>
<evidence type="ECO:0000313" key="1">
    <source>
        <dbReference type="EMBL" id="AEB95450.1"/>
    </source>
</evidence>
<dbReference type="eggNOG" id="arCOG09699">
    <property type="taxonomic scope" value="Archaea"/>
</dbReference>
<gene>
    <name evidence="1" type="ordered locus">Mcup_1347</name>
</gene>
<dbReference type="HOGENOM" id="CLU_2379390_0_0_2"/>
<reference evidence="1 2" key="1">
    <citation type="journal article" date="2011" name="J. Bacteriol.">
        <title>Complete genome sequence of Metallosphaera cuprina, a metal sulfide-oxidizing archaeon from a hot spring.</title>
        <authorList>
            <person name="Liu L.J."/>
            <person name="You X.Y."/>
            <person name="Zheng H."/>
            <person name="Wang S."/>
            <person name="Jiang C.Y."/>
            <person name="Liu S.J."/>
        </authorList>
    </citation>
    <scope>NUCLEOTIDE SEQUENCE [LARGE SCALE GENOMIC DNA]</scope>
    <source>
        <strain evidence="1 2">Ar-4</strain>
    </source>
</reference>
<evidence type="ECO:0000313" key="2">
    <source>
        <dbReference type="Proteomes" id="UP000007812"/>
    </source>
</evidence>
<proteinExistence type="predicted"/>
<name>F4FY76_METCR</name>
<sequence>MNCGNLQGFIIDYGRRDFVLDVVTPYQYVKENLELLPFIRYSMTLSGHEGHAYLMEFSIPERHVKEVMEVMHDVRDHVSLLVGTISRDYTRPFI</sequence>
<dbReference type="AlphaFoldDB" id="F4FY76"/>
<dbReference type="Proteomes" id="UP000007812">
    <property type="component" value="Chromosome"/>
</dbReference>
<keyword evidence="2" id="KW-1185">Reference proteome</keyword>
<dbReference type="PATRIC" id="fig|1006006.8.peg.1341"/>
<dbReference type="EMBL" id="CP002656">
    <property type="protein sequence ID" value="AEB95450.1"/>
    <property type="molecule type" value="Genomic_DNA"/>
</dbReference>